<feature type="domain" description="UDP-N-acetylglucosamine 2-epimerase" evidence="1">
    <location>
        <begin position="22"/>
        <end position="360"/>
    </location>
</feature>
<name>A0AAF0JU75_9EURY</name>
<evidence type="ECO:0000313" key="2">
    <source>
        <dbReference type="EMBL" id="WFN37393.1"/>
    </source>
</evidence>
<sequence>MICIVLGTRPEIIKMSPVIRECERKDIDYFVIHSGQHYSYEMDKAFFEDLNLSDPDYNLDVGSGNQGEQTAKILSGVEEVLIKKKPDCVLVQGDTNTVLAGALAASKLHIKVGHVEAGLRSFDRRMPEEINRIVADNISDYCFAPTKNSYNNLLHEGIDEGKIFITGNTVVDAVFQNLEIASDKSSVLKRLGLKNKNYLLATAHRAENVDNKEKLYEIISGIKAVSDEYSIPAIFPVHPRTKKMADEFGISFEGINITKPVGYLDFLVLESNARLVLTDSGGLQEESCIMGVPCVTLRDNTERPETVECGFNVLAGADSKKISLMAGQMLKKFESGFGNACSLSDNPFGDGKSSERIVDICQS</sequence>
<accession>A0AAF0JU75</accession>
<dbReference type="RefSeq" id="WP_278100232.1">
    <property type="nucleotide sequence ID" value="NZ_CP091092.1"/>
</dbReference>
<organism evidence="2 3">
    <name type="scientific">Methanomicrobium antiquum</name>
    <dbReference type="NCBI Taxonomy" id="487686"/>
    <lineage>
        <taxon>Archaea</taxon>
        <taxon>Methanobacteriati</taxon>
        <taxon>Methanobacteriota</taxon>
        <taxon>Stenosarchaea group</taxon>
        <taxon>Methanomicrobia</taxon>
        <taxon>Methanomicrobiales</taxon>
        <taxon>Methanomicrobiaceae</taxon>
        <taxon>Methanomicrobium</taxon>
    </lineage>
</organism>
<proteinExistence type="predicted"/>
<dbReference type="GeneID" id="79949349"/>
<protein>
    <submittedName>
        <fullName evidence="2">UDP-N-acetylglucosamine 2-epimerase (Non-hydrolyzing)</fullName>
        <ecNumber evidence="2">5.1.3.14</ecNumber>
    </submittedName>
</protein>
<dbReference type="InterPro" id="IPR003331">
    <property type="entry name" value="UDP_GlcNAc_Epimerase_2_dom"/>
</dbReference>
<evidence type="ECO:0000313" key="3">
    <source>
        <dbReference type="Proteomes" id="UP001218895"/>
    </source>
</evidence>
<dbReference type="CDD" id="cd03786">
    <property type="entry name" value="GTB_UDP-GlcNAc_2-Epimerase"/>
    <property type="match status" value="1"/>
</dbReference>
<reference evidence="2" key="1">
    <citation type="submission" date="2022-01" db="EMBL/GenBank/DDBJ databases">
        <title>Complete genome of Methanomicrobium antiquum DSM 21220.</title>
        <authorList>
            <person name="Chen S.-C."/>
            <person name="You Y.-T."/>
            <person name="Zhou Y.-Z."/>
            <person name="Lai M.-C."/>
        </authorList>
    </citation>
    <scope>NUCLEOTIDE SEQUENCE</scope>
    <source>
        <strain evidence="2">DSM 21220</strain>
    </source>
</reference>
<dbReference type="AlphaFoldDB" id="A0AAF0JU75"/>
<dbReference type="InterPro" id="IPR029767">
    <property type="entry name" value="WecB-like"/>
</dbReference>
<keyword evidence="3" id="KW-1185">Reference proteome</keyword>
<dbReference type="SUPFAM" id="SSF53756">
    <property type="entry name" value="UDP-Glycosyltransferase/glycogen phosphorylase"/>
    <property type="match status" value="1"/>
</dbReference>
<gene>
    <name evidence="2" type="primary">wecB</name>
    <name evidence="2" type="ORF">L1994_03100</name>
</gene>
<keyword evidence="2" id="KW-0413">Isomerase</keyword>
<dbReference type="NCBIfam" id="TIGR00236">
    <property type="entry name" value="wecB"/>
    <property type="match status" value="1"/>
</dbReference>
<dbReference type="PANTHER" id="PTHR43174">
    <property type="entry name" value="UDP-N-ACETYLGLUCOSAMINE 2-EPIMERASE"/>
    <property type="match status" value="1"/>
</dbReference>
<evidence type="ECO:0000259" key="1">
    <source>
        <dbReference type="Pfam" id="PF02350"/>
    </source>
</evidence>
<dbReference type="Gene3D" id="3.40.50.2000">
    <property type="entry name" value="Glycogen Phosphorylase B"/>
    <property type="match status" value="2"/>
</dbReference>
<dbReference type="Pfam" id="PF02350">
    <property type="entry name" value="Epimerase_2"/>
    <property type="match status" value="1"/>
</dbReference>
<dbReference type="Proteomes" id="UP001218895">
    <property type="component" value="Chromosome"/>
</dbReference>
<dbReference type="KEGG" id="manq:L1994_03100"/>
<dbReference type="PANTHER" id="PTHR43174:SF1">
    <property type="entry name" value="UDP-N-ACETYLGLUCOSAMINE 2-EPIMERASE"/>
    <property type="match status" value="1"/>
</dbReference>
<dbReference type="EMBL" id="CP091092">
    <property type="protein sequence ID" value="WFN37393.1"/>
    <property type="molecule type" value="Genomic_DNA"/>
</dbReference>
<dbReference type="EC" id="5.1.3.14" evidence="2"/>
<dbReference type="GO" id="GO:0008761">
    <property type="term" value="F:UDP-N-acetylglucosamine 2-epimerase activity"/>
    <property type="evidence" value="ECO:0007669"/>
    <property type="project" value="UniProtKB-EC"/>
</dbReference>